<evidence type="ECO:0000313" key="4">
    <source>
        <dbReference type="Proteomes" id="UP000275256"/>
    </source>
</evidence>
<dbReference type="AlphaFoldDB" id="A0A3M0GBA0"/>
<evidence type="ECO:0000256" key="1">
    <source>
        <dbReference type="SAM" id="MobiDB-lite"/>
    </source>
</evidence>
<dbReference type="RefSeq" id="WP_121900154.1">
    <property type="nucleotide sequence ID" value="NZ_REFW01000001.1"/>
</dbReference>
<protein>
    <submittedName>
        <fullName evidence="3">Uncharacterized protein</fullName>
    </submittedName>
</protein>
<evidence type="ECO:0000313" key="3">
    <source>
        <dbReference type="EMBL" id="RMB61607.1"/>
    </source>
</evidence>
<dbReference type="EMBL" id="REFW01000001">
    <property type="protein sequence ID" value="RMB61607.1"/>
    <property type="molecule type" value="Genomic_DNA"/>
</dbReference>
<proteinExistence type="predicted"/>
<reference evidence="3 4" key="1">
    <citation type="submission" date="2018-10" db="EMBL/GenBank/DDBJ databases">
        <title>Tessaracoccus antarcticuss sp. nov., isolated from sediment.</title>
        <authorList>
            <person name="Zhou L.Y."/>
            <person name="Du Z.J."/>
        </authorList>
    </citation>
    <scope>NUCLEOTIDE SEQUENCE [LARGE SCALE GENOMIC DNA]</scope>
    <source>
        <strain evidence="3 4">JDX10</strain>
    </source>
</reference>
<keyword evidence="4" id="KW-1185">Reference proteome</keyword>
<name>A0A3M0GBA0_9ACTN</name>
<accession>A0A3M0GBA0</accession>
<comment type="caution">
    <text evidence="3">The sequence shown here is derived from an EMBL/GenBank/DDBJ whole genome shotgun (WGS) entry which is preliminary data.</text>
</comment>
<dbReference type="Proteomes" id="UP000275256">
    <property type="component" value="Unassembled WGS sequence"/>
</dbReference>
<feature type="region of interest" description="Disordered" evidence="1">
    <location>
        <begin position="245"/>
        <end position="278"/>
    </location>
</feature>
<sequence length="278" mass="30039">MRALLVTITTAVMVMSASLWIPQAAALPVAPEPVAPVTGIPTPCPVTHAWPGDDAPLATITAALTKNFGFKLIGSQWTEASRASIKILWQTLDAVDCTGYVTALQAKVNGNVGINAATISGFAWGDWSLTKPNYVTMDFSKFQRALDSGDEGRLVRLVTHEMAHVLNSDRFEDPAYWKTFTQLYAEQGRFSEYASSSVTETFADVVGYYVGRCALENPYDTGEHDAYYEFARTYVFGGKEFGPAPGEKPNCTVPAPGAETPLPGKPTPQSWVEAVSGE</sequence>
<gene>
    <name evidence="3" type="ORF">EAX62_02960</name>
</gene>
<organism evidence="3 4">
    <name type="scientific">Tessaracoccus antarcticus</name>
    <dbReference type="NCBI Taxonomy" id="2479848"/>
    <lineage>
        <taxon>Bacteria</taxon>
        <taxon>Bacillati</taxon>
        <taxon>Actinomycetota</taxon>
        <taxon>Actinomycetes</taxon>
        <taxon>Propionibacteriales</taxon>
        <taxon>Propionibacteriaceae</taxon>
        <taxon>Tessaracoccus</taxon>
    </lineage>
</organism>
<keyword evidence="2" id="KW-0732">Signal</keyword>
<evidence type="ECO:0000256" key="2">
    <source>
        <dbReference type="SAM" id="SignalP"/>
    </source>
</evidence>
<feature type="signal peptide" evidence="2">
    <location>
        <begin position="1"/>
        <end position="26"/>
    </location>
</feature>
<dbReference type="OrthoDB" id="3734157at2"/>
<feature type="chain" id="PRO_5018201479" evidence="2">
    <location>
        <begin position="27"/>
        <end position="278"/>
    </location>
</feature>
<dbReference type="SUPFAM" id="SSF55486">
    <property type="entry name" value="Metalloproteases ('zincins'), catalytic domain"/>
    <property type="match status" value="1"/>
</dbReference>